<dbReference type="RefSeq" id="WP_140989739.1">
    <property type="nucleotide sequence ID" value="NZ_VHIQ01000003.1"/>
</dbReference>
<dbReference type="Proteomes" id="UP000317332">
    <property type="component" value="Unassembled WGS sequence"/>
</dbReference>
<protein>
    <submittedName>
        <fullName evidence="1">Uncharacterized protein</fullName>
    </submittedName>
</protein>
<comment type="caution">
    <text evidence="1">The sequence shown here is derived from an EMBL/GenBank/DDBJ whole genome shotgun (WGS) entry which is preliminary data.</text>
</comment>
<organism evidence="1 2">
    <name type="scientific">Paucihalobacter ruber</name>
    <dbReference type="NCBI Taxonomy" id="2567861"/>
    <lineage>
        <taxon>Bacteria</taxon>
        <taxon>Pseudomonadati</taxon>
        <taxon>Bacteroidota</taxon>
        <taxon>Flavobacteriia</taxon>
        <taxon>Flavobacteriales</taxon>
        <taxon>Flavobacteriaceae</taxon>
        <taxon>Paucihalobacter</taxon>
    </lineage>
</organism>
<reference evidence="1 2" key="1">
    <citation type="submission" date="2019-06" db="EMBL/GenBank/DDBJ databases">
        <title>Flavobacteriaceae Paucihalobacterium erythroidium CWB-1, complete genome.</title>
        <authorList>
            <person name="Wu S."/>
        </authorList>
    </citation>
    <scope>NUCLEOTIDE SEQUENCE [LARGE SCALE GENOMIC DNA]</scope>
    <source>
        <strain evidence="1 2">CWB-1</strain>
    </source>
</reference>
<dbReference type="SUPFAM" id="SSF160574">
    <property type="entry name" value="BT0923-like"/>
    <property type="match status" value="1"/>
</dbReference>
<accession>A0A506PJ77</accession>
<gene>
    <name evidence="1" type="ORF">FJ651_06855</name>
</gene>
<dbReference type="AlphaFoldDB" id="A0A506PJ77"/>
<proteinExistence type="predicted"/>
<evidence type="ECO:0000313" key="1">
    <source>
        <dbReference type="EMBL" id="TPV33873.1"/>
    </source>
</evidence>
<dbReference type="EMBL" id="VHIQ01000003">
    <property type="protein sequence ID" value="TPV33873.1"/>
    <property type="molecule type" value="Genomic_DNA"/>
</dbReference>
<sequence>MKTPLLYLAILVSLLLVGNTQMMAQQKYEREVRISADDVHPDALKFLKDSPVNSKVKWYREIGLDTTSIEAKTKYKGQRYSIEFSENGVLEDVEVEIKARDLKPDILKNIEQTIEQAYGDFKIEKIQLQYTGSPQLLKSVFGSSTIPDAVIIKYELVISSKESETFKRFELLFNEELELERTTEIITKNDINIEY</sequence>
<evidence type="ECO:0000313" key="2">
    <source>
        <dbReference type="Proteomes" id="UP000317332"/>
    </source>
</evidence>
<dbReference type="OrthoDB" id="943438at2"/>
<name>A0A506PJ77_9FLAO</name>
<keyword evidence="2" id="KW-1185">Reference proteome</keyword>